<dbReference type="STRING" id="1619100.UT34_C0002G0308"/>
<comment type="caution">
    <text evidence="1">The sequence shown here is derived from an EMBL/GenBank/DDBJ whole genome shotgun (WGS) entry which is preliminary data.</text>
</comment>
<evidence type="ECO:0000313" key="1">
    <source>
        <dbReference type="EMBL" id="KKR05801.1"/>
    </source>
</evidence>
<gene>
    <name evidence="1" type="ORF">UT34_C0002G0308</name>
</gene>
<protein>
    <submittedName>
        <fullName evidence="1">Uncharacterized protein</fullName>
    </submittedName>
</protein>
<dbReference type="AlphaFoldDB" id="A0A0G0MZ07"/>
<proteinExistence type="predicted"/>
<reference evidence="1 2" key="1">
    <citation type="journal article" date="2015" name="Nature">
        <title>rRNA introns, odd ribosomes, and small enigmatic genomes across a large radiation of phyla.</title>
        <authorList>
            <person name="Brown C.T."/>
            <person name="Hug L.A."/>
            <person name="Thomas B.C."/>
            <person name="Sharon I."/>
            <person name="Castelle C.J."/>
            <person name="Singh A."/>
            <person name="Wilkins M.J."/>
            <person name="Williams K.H."/>
            <person name="Banfield J.F."/>
        </authorList>
    </citation>
    <scope>NUCLEOTIDE SEQUENCE [LARGE SCALE GENOMIC DNA]</scope>
</reference>
<accession>A0A0G0MZ07</accession>
<evidence type="ECO:0000313" key="2">
    <source>
        <dbReference type="Proteomes" id="UP000034799"/>
    </source>
</evidence>
<sequence>MDIDRYLRQELESIKSEDITQDEKKMLELGQIEYFIGQRLLSKKFRKNFLKDTTKETIKKKIAMSVKGKKPIYLIFAFGGYKNPWVKEAYPHIEWSEFFHLIYLLKLLSPIAKYYEPGVFLEYESECEATIYHNNFSKQDIDEYTSSFKKLVEFVKPYTPSNITINYITLPEQYDTKKFFEDMDKLVPAKMEDLRKTLGDGLKDSLKRPLFNLKLDGPVDLTKKTEEELNEIALRSLAFNHVYLEEDYKIREEYFNGEERISMVGTYCSEEENPDNWISINSVARSANAFWTSRGVLVKIDNGYQTDIIGPKEFEDKKNKIKWEEIKILANVINGLNKIPIVE</sequence>
<organism evidence="1 2">
    <name type="scientific">candidate division WS6 bacterium GW2011_GWF2_39_15</name>
    <dbReference type="NCBI Taxonomy" id="1619100"/>
    <lineage>
        <taxon>Bacteria</taxon>
        <taxon>Candidatus Dojkabacteria</taxon>
    </lineage>
</organism>
<name>A0A0G0MZ07_9BACT</name>
<dbReference type="Proteomes" id="UP000034799">
    <property type="component" value="Unassembled WGS sequence"/>
</dbReference>
<dbReference type="EMBL" id="LBWK01000002">
    <property type="protein sequence ID" value="KKR05801.1"/>
    <property type="molecule type" value="Genomic_DNA"/>
</dbReference>